<gene>
    <name evidence="2" type="ORF">GN958_ATG02968</name>
    <name evidence="1" type="ORF">GN958_ATG22975</name>
</gene>
<reference evidence="1" key="1">
    <citation type="submission" date="2020-03" db="EMBL/GenBank/DDBJ databases">
        <title>Hybrid Assembly of Korean Phytophthora infestans isolates.</title>
        <authorList>
            <person name="Prokchorchik M."/>
            <person name="Lee Y."/>
            <person name="Seo J."/>
            <person name="Cho J.-H."/>
            <person name="Park Y.-E."/>
            <person name="Jang D.-C."/>
            <person name="Im J.-S."/>
            <person name="Choi J.-G."/>
            <person name="Park H.-J."/>
            <person name="Lee G.-B."/>
            <person name="Lee Y.-G."/>
            <person name="Hong S.-Y."/>
            <person name="Cho K."/>
            <person name="Sohn K.H."/>
        </authorList>
    </citation>
    <scope>NUCLEOTIDE SEQUENCE</scope>
    <source>
        <strain evidence="1">KR_2_A2</strain>
    </source>
</reference>
<dbReference type="AlphaFoldDB" id="A0A8S9TM94"/>
<accession>A0A8S9TM94</accession>
<dbReference type="EMBL" id="JAACNO010000406">
    <property type="protein sequence ID" value="KAF4147835.1"/>
    <property type="molecule type" value="Genomic_DNA"/>
</dbReference>
<evidence type="ECO:0000313" key="1">
    <source>
        <dbReference type="EMBL" id="KAF4127839.1"/>
    </source>
</evidence>
<protein>
    <submittedName>
        <fullName evidence="1">Uncharacterized protein</fullName>
    </submittedName>
</protein>
<evidence type="ECO:0000313" key="3">
    <source>
        <dbReference type="Proteomes" id="UP000704712"/>
    </source>
</evidence>
<name>A0A8S9TM94_PHYIN</name>
<sequence length="210" mass="23270">MECKARKTSLGISWTMQLCSSSTSSGITGVLNFPLGCWMTLEISLVVGSRCYVHKQVKSHLLACTTKFWDLEGGTKPNSLAQRSQVALLLFIDYFKKKSDLDLLIGAQKWVHSFMREAPIASGGNELITTHLARWIEIEDGSETFFELELARGSLCPFTQAVGEDQALNLMVWKGIVHDALLGVIYRRGSLLMTLKPVLESSDLDDDAPD</sequence>
<dbReference type="EMBL" id="JAACNO010003220">
    <property type="protein sequence ID" value="KAF4127839.1"/>
    <property type="molecule type" value="Genomic_DNA"/>
</dbReference>
<proteinExistence type="predicted"/>
<comment type="caution">
    <text evidence="1">The sequence shown here is derived from an EMBL/GenBank/DDBJ whole genome shotgun (WGS) entry which is preliminary data.</text>
</comment>
<evidence type="ECO:0000313" key="2">
    <source>
        <dbReference type="EMBL" id="KAF4147835.1"/>
    </source>
</evidence>
<dbReference type="Proteomes" id="UP000704712">
    <property type="component" value="Unassembled WGS sequence"/>
</dbReference>
<organism evidence="1 3">
    <name type="scientific">Phytophthora infestans</name>
    <name type="common">Potato late blight agent</name>
    <name type="synonym">Botrytis infestans</name>
    <dbReference type="NCBI Taxonomy" id="4787"/>
    <lineage>
        <taxon>Eukaryota</taxon>
        <taxon>Sar</taxon>
        <taxon>Stramenopiles</taxon>
        <taxon>Oomycota</taxon>
        <taxon>Peronosporomycetes</taxon>
        <taxon>Peronosporales</taxon>
        <taxon>Peronosporaceae</taxon>
        <taxon>Phytophthora</taxon>
    </lineage>
</organism>